<reference evidence="2" key="1">
    <citation type="journal article" date="2024" name="Proc. Natl. Acad. Sci. U.S.A.">
        <title>Extraordinary preservation of gene collinearity over three hundred million years revealed in homosporous lycophytes.</title>
        <authorList>
            <person name="Li C."/>
            <person name="Wickell D."/>
            <person name="Kuo L.Y."/>
            <person name="Chen X."/>
            <person name="Nie B."/>
            <person name="Liao X."/>
            <person name="Peng D."/>
            <person name="Ji J."/>
            <person name="Jenkins J."/>
            <person name="Williams M."/>
            <person name="Shu S."/>
            <person name="Plott C."/>
            <person name="Barry K."/>
            <person name="Rajasekar S."/>
            <person name="Grimwood J."/>
            <person name="Han X."/>
            <person name="Sun S."/>
            <person name="Hou Z."/>
            <person name="He W."/>
            <person name="Dai G."/>
            <person name="Sun C."/>
            <person name="Schmutz J."/>
            <person name="Leebens-Mack J.H."/>
            <person name="Li F.W."/>
            <person name="Wang L."/>
        </authorList>
    </citation>
    <scope>NUCLEOTIDE SEQUENCE [LARGE SCALE GENOMIC DNA]</scope>
    <source>
        <strain evidence="2">cv. PW_Plant_1</strain>
    </source>
</reference>
<keyword evidence="2" id="KW-1185">Reference proteome</keyword>
<name>A0ACC2A806_DIPCM</name>
<accession>A0ACC2A806</accession>
<comment type="caution">
    <text evidence="1">The sequence shown here is derived from an EMBL/GenBank/DDBJ whole genome shotgun (WGS) entry which is preliminary data.</text>
</comment>
<protein>
    <submittedName>
        <fullName evidence="1">Uncharacterized protein</fullName>
    </submittedName>
</protein>
<dbReference type="EMBL" id="CM055114">
    <property type="protein sequence ID" value="KAJ7513622.1"/>
    <property type="molecule type" value="Genomic_DNA"/>
</dbReference>
<sequence length="113" mass="12329">MAAVVLVGGENFSSENSFVGFEETGFVWAGSLQRTSSLSEDDSPSSPLSDITHLSFFNIMGSAAAMEPSFGSAITLDSLSWNDGRRGEQRYCTQERLPSRIARNSNLLLRGFR</sequence>
<gene>
    <name evidence="1" type="ORF">O6H91_23G007300</name>
</gene>
<organism evidence="1 2">
    <name type="scientific">Diphasiastrum complanatum</name>
    <name type="common">Issler's clubmoss</name>
    <name type="synonym">Lycopodium complanatum</name>
    <dbReference type="NCBI Taxonomy" id="34168"/>
    <lineage>
        <taxon>Eukaryota</taxon>
        <taxon>Viridiplantae</taxon>
        <taxon>Streptophyta</taxon>
        <taxon>Embryophyta</taxon>
        <taxon>Tracheophyta</taxon>
        <taxon>Lycopodiopsida</taxon>
        <taxon>Lycopodiales</taxon>
        <taxon>Lycopodiaceae</taxon>
        <taxon>Lycopodioideae</taxon>
        <taxon>Diphasiastrum</taxon>
    </lineage>
</organism>
<proteinExistence type="predicted"/>
<evidence type="ECO:0000313" key="2">
    <source>
        <dbReference type="Proteomes" id="UP001162992"/>
    </source>
</evidence>
<evidence type="ECO:0000313" key="1">
    <source>
        <dbReference type="EMBL" id="KAJ7513622.1"/>
    </source>
</evidence>
<dbReference type="Proteomes" id="UP001162992">
    <property type="component" value="Chromosome 23"/>
</dbReference>